<dbReference type="Proteomes" id="UP000823941">
    <property type="component" value="Chromosome 8"/>
</dbReference>
<proteinExistence type="predicted"/>
<accession>A0ABQ7QUN4</accession>
<name>A0ABQ7QUN4_PLUXY</name>
<comment type="caution">
    <text evidence="2">The sequence shown here is derived from an EMBL/GenBank/DDBJ whole genome shotgun (WGS) entry which is preliminary data.</text>
</comment>
<protein>
    <submittedName>
        <fullName evidence="2">Uncharacterized protein</fullName>
    </submittedName>
</protein>
<feature type="chain" id="PRO_5047361835" evidence="1">
    <location>
        <begin position="19"/>
        <end position="183"/>
    </location>
</feature>
<evidence type="ECO:0000256" key="1">
    <source>
        <dbReference type="SAM" id="SignalP"/>
    </source>
</evidence>
<keyword evidence="3" id="KW-1185">Reference proteome</keyword>
<keyword evidence="1" id="KW-0732">Signal</keyword>
<dbReference type="EMBL" id="JAHIBW010000008">
    <property type="protein sequence ID" value="KAG7308743.1"/>
    <property type="molecule type" value="Genomic_DNA"/>
</dbReference>
<evidence type="ECO:0000313" key="2">
    <source>
        <dbReference type="EMBL" id="KAG7308743.1"/>
    </source>
</evidence>
<reference evidence="2 3" key="1">
    <citation type="submission" date="2021-06" db="EMBL/GenBank/DDBJ databases">
        <title>A haploid diamondback moth (Plutella xylostella L.) genome assembly resolves 31 chromosomes and identifies a diamide resistance mutation.</title>
        <authorList>
            <person name="Ward C.M."/>
            <person name="Perry K.D."/>
            <person name="Baker G."/>
            <person name="Powis K."/>
            <person name="Heckel D.G."/>
            <person name="Baxter S.W."/>
        </authorList>
    </citation>
    <scope>NUCLEOTIDE SEQUENCE [LARGE SCALE GENOMIC DNA]</scope>
    <source>
        <strain evidence="2 3">LV</strain>
        <tissue evidence="2">Single pupa</tissue>
    </source>
</reference>
<evidence type="ECO:0000313" key="3">
    <source>
        <dbReference type="Proteomes" id="UP000823941"/>
    </source>
</evidence>
<gene>
    <name evidence="2" type="ORF">JYU34_005974</name>
</gene>
<organism evidence="2 3">
    <name type="scientific">Plutella xylostella</name>
    <name type="common">Diamondback moth</name>
    <name type="synonym">Plutella maculipennis</name>
    <dbReference type="NCBI Taxonomy" id="51655"/>
    <lineage>
        <taxon>Eukaryota</taxon>
        <taxon>Metazoa</taxon>
        <taxon>Ecdysozoa</taxon>
        <taxon>Arthropoda</taxon>
        <taxon>Hexapoda</taxon>
        <taxon>Insecta</taxon>
        <taxon>Pterygota</taxon>
        <taxon>Neoptera</taxon>
        <taxon>Endopterygota</taxon>
        <taxon>Lepidoptera</taxon>
        <taxon>Glossata</taxon>
        <taxon>Ditrysia</taxon>
        <taxon>Yponomeutoidea</taxon>
        <taxon>Plutellidae</taxon>
        <taxon>Plutella</taxon>
    </lineage>
</organism>
<feature type="signal peptide" evidence="1">
    <location>
        <begin position="1"/>
        <end position="18"/>
    </location>
</feature>
<sequence length="183" mass="21169">MLLLILLILYFDFYGVSSVTPDVKTALDKYGPFKVKVTEVSLCKGPKLQNGTENTLSFDTDMENITYQINMKTKTKVDKVKITVWKSKLDSPLQKRPDVYYRINNPCQHFFVAPVLRNYYRVKDEKKCEIEKGMHIFSMNIQSLVYQFAGVKFFYGKYGVQYLMTGPHTNLICTHAVMDIYGA</sequence>